<dbReference type="PANTHER" id="PTHR10361:SF28">
    <property type="entry name" value="P3 PROTEIN-RELATED"/>
    <property type="match status" value="1"/>
</dbReference>
<feature type="transmembrane region" description="Helical" evidence="5">
    <location>
        <begin position="166"/>
        <end position="187"/>
    </location>
</feature>
<feature type="transmembrane region" description="Helical" evidence="5">
    <location>
        <begin position="275"/>
        <end position="298"/>
    </location>
</feature>
<dbReference type="AlphaFoldDB" id="A0ABD5SIJ4"/>
<feature type="transmembrane region" description="Helical" evidence="5">
    <location>
        <begin position="130"/>
        <end position="154"/>
    </location>
</feature>
<accession>A0ABD5SIJ4</accession>
<proteinExistence type="predicted"/>
<dbReference type="EMBL" id="JBHSWV010000073">
    <property type="protein sequence ID" value="MFC6764330.1"/>
    <property type="molecule type" value="Genomic_DNA"/>
</dbReference>
<organism evidence="6 7">
    <name type="scientific">Natrinema soli</name>
    <dbReference type="NCBI Taxonomy" id="1930624"/>
    <lineage>
        <taxon>Archaea</taxon>
        <taxon>Methanobacteriati</taxon>
        <taxon>Methanobacteriota</taxon>
        <taxon>Stenosarchaea group</taxon>
        <taxon>Halobacteria</taxon>
        <taxon>Halobacteriales</taxon>
        <taxon>Natrialbaceae</taxon>
        <taxon>Natrinema</taxon>
    </lineage>
</organism>
<evidence type="ECO:0000313" key="6">
    <source>
        <dbReference type="EMBL" id="MFC6764330.1"/>
    </source>
</evidence>
<feature type="transmembrane region" description="Helical" evidence="5">
    <location>
        <begin position="17"/>
        <end position="36"/>
    </location>
</feature>
<evidence type="ECO:0000256" key="3">
    <source>
        <dbReference type="ARBA" id="ARBA00022989"/>
    </source>
</evidence>
<evidence type="ECO:0000256" key="2">
    <source>
        <dbReference type="ARBA" id="ARBA00022692"/>
    </source>
</evidence>
<feature type="transmembrane region" description="Helical" evidence="5">
    <location>
        <begin position="42"/>
        <end position="61"/>
    </location>
</feature>
<evidence type="ECO:0000256" key="5">
    <source>
        <dbReference type="SAM" id="Phobius"/>
    </source>
</evidence>
<dbReference type="Pfam" id="PF01758">
    <property type="entry name" value="SBF"/>
    <property type="match status" value="1"/>
</dbReference>
<feature type="transmembrane region" description="Helical" evidence="5">
    <location>
        <begin position="101"/>
        <end position="123"/>
    </location>
</feature>
<sequence>MTYLTTAKRFSQLVSKYFVLWVVIAVVLSFLSPETFVWIGEYVSILLGVVMLGMGLTLTTDDFKRILERPRDVLLAAAAQWLIMPTAAYALVLILSLPAEIGIGLIILGAAPGGTASNVYTYLGKGDVALSVTVTSVTTLAAPIVMPAWVILFAGEQIQVTFAEMFQEIVFIVVIPVILGFTLRRVLDQYAPTAAKAGLTVFPAISVMAIVAIVAAVVGANVENLLTASVIVLFAVVLHNVIGLSAGYGTGYVFGMAADRSRACSFEVGMQNSALAVAIATGFFSPLASLVPALAVVLHQLTGPALASYFSSRDAESIDETTKPAQSVSD</sequence>
<keyword evidence="3 5" id="KW-1133">Transmembrane helix</keyword>
<protein>
    <submittedName>
        <fullName evidence="6">Bile acid:sodium symporter family protein</fullName>
    </submittedName>
</protein>
<reference evidence="6 7" key="1">
    <citation type="journal article" date="2019" name="Int. J. Syst. Evol. Microbiol.">
        <title>The Global Catalogue of Microorganisms (GCM) 10K type strain sequencing project: providing services to taxonomists for standard genome sequencing and annotation.</title>
        <authorList>
            <consortium name="The Broad Institute Genomics Platform"/>
            <consortium name="The Broad Institute Genome Sequencing Center for Infectious Disease"/>
            <person name="Wu L."/>
            <person name="Ma J."/>
        </authorList>
    </citation>
    <scope>NUCLEOTIDE SEQUENCE [LARGE SCALE GENOMIC DNA]</scope>
    <source>
        <strain evidence="6 7">LMG 29247</strain>
    </source>
</reference>
<keyword evidence="7" id="KW-1185">Reference proteome</keyword>
<comment type="subcellular location">
    <subcellularLocation>
        <location evidence="1">Membrane</location>
        <topology evidence="1">Multi-pass membrane protein</topology>
    </subcellularLocation>
</comment>
<dbReference type="GO" id="GO:0016020">
    <property type="term" value="C:membrane"/>
    <property type="evidence" value="ECO:0007669"/>
    <property type="project" value="UniProtKB-SubCell"/>
</dbReference>
<dbReference type="RefSeq" id="WP_273737403.1">
    <property type="nucleotide sequence ID" value="NZ_JAQIVI010000073.1"/>
</dbReference>
<dbReference type="InterPro" id="IPR004710">
    <property type="entry name" value="Bilac:Na_transpt"/>
</dbReference>
<comment type="caution">
    <text evidence="6">The sequence shown here is derived from an EMBL/GenBank/DDBJ whole genome shotgun (WGS) entry which is preliminary data.</text>
</comment>
<dbReference type="Proteomes" id="UP001596383">
    <property type="component" value="Unassembled WGS sequence"/>
</dbReference>
<dbReference type="InterPro" id="IPR002657">
    <property type="entry name" value="BilAc:Na_symport/Acr3"/>
</dbReference>
<evidence type="ECO:0000256" key="1">
    <source>
        <dbReference type="ARBA" id="ARBA00004141"/>
    </source>
</evidence>
<dbReference type="PANTHER" id="PTHR10361">
    <property type="entry name" value="SODIUM-BILE ACID COTRANSPORTER"/>
    <property type="match status" value="1"/>
</dbReference>
<evidence type="ECO:0000313" key="7">
    <source>
        <dbReference type="Proteomes" id="UP001596383"/>
    </source>
</evidence>
<evidence type="ECO:0000256" key="4">
    <source>
        <dbReference type="ARBA" id="ARBA00023136"/>
    </source>
</evidence>
<dbReference type="InterPro" id="IPR038770">
    <property type="entry name" value="Na+/solute_symporter_sf"/>
</dbReference>
<feature type="transmembrane region" description="Helical" evidence="5">
    <location>
        <begin position="73"/>
        <end position="95"/>
    </location>
</feature>
<name>A0ABD5SIJ4_9EURY</name>
<dbReference type="Gene3D" id="1.20.1530.20">
    <property type="match status" value="1"/>
</dbReference>
<keyword evidence="4 5" id="KW-0472">Membrane</keyword>
<feature type="transmembrane region" description="Helical" evidence="5">
    <location>
        <begin position="226"/>
        <end position="254"/>
    </location>
</feature>
<gene>
    <name evidence="6" type="ORF">ACFQE6_04510</name>
</gene>
<keyword evidence="2 5" id="KW-0812">Transmembrane</keyword>
<feature type="transmembrane region" description="Helical" evidence="5">
    <location>
        <begin position="199"/>
        <end position="220"/>
    </location>
</feature>